<name>A0A9P9EPB4_9HYPO</name>
<keyword evidence="2" id="KW-0472">Membrane</keyword>
<dbReference type="Pfam" id="PF10445">
    <property type="entry name" value="DUF2456"/>
    <property type="match status" value="1"/>
</dbReference>
<feature type="transmembrane region" description="Helical" evidence="2">
    <location>
        <begin position="90"/>
        <end position="115"/>
    </location>
</feature>
<comment type="caution">
    <text evidence="3">The sequence shown here is derived from an EMBL/GenBank/DDBJ whole genome shotgun (WGS) entry which is preliminary data.</text>
</comment>
<dbReference type="PANTHER" id="PTHR28297">
    <property type="entry name" value="FUNGAL PROTEIN"/>
    <property type="match status" value="1"/>
</dbReference>
<protein>
    <submittedName>
        <fullName evidence="3">Uncharacterized protein</fullName>
    </submittedName>
</protein>
<feature type="compositionally biased region" description="Low complexity" evidence="1">
    <location>
        <begin position="58"/>
        <end position="72"/>
    </location>
</feature>
<gene>
    <name evidence="3" type="ORF">B0J13DRAFT_623698</name>
</gene>
<evidence type="ECO:0000256" key="2">
    <source>
        <dbReference type="SAM" id="Phobius"/>
    </source>
</evidence>
<feature type="transmembrane region" description="Helical" evidence="2">
    <location>
        <begin position="263"/>
        <end position="283"/>
    </location>
</feature>
<reference evidence="3" key="1">
    <citation type="journal article" date="2021" name="Nat. Commun.">
        <title>Genetic determinants of endophytism in the Arabidopsis root mycobiome.</title>
        <authorList>
            <person name="Mesny F."/>
            <person name="Miyauchi S."/>
            <person name="Thiergart T."/>
            <person name="Pickel B."/>
            <person name="Atanasova L."/>
            <person name="Karlsson M."/>
            <person name="Huettel B."/>
            <person name="Barry K.W."/>
            <person name="Haridas S."/>
            <person name="Chen C."/>
            <person name="Bauer D."/>
            <person name="Andreopoulos W."/>
            <person name="Pangilinan J."/>
            <person name="LaButti K."/>
            <person name="Riley R."/>
            <person name="Lipzen A."/>
            <person name="Clum A."/>
            <person name="Drula E."/>
            <person name="Henrissat B."/>
            <person name="Kohler A."/>
            <person name="Grigoriev I.V."/>
            <person name="Martin F.M."/>
            <person name="Hacquard S."/>
        </authorList>
    </citation>
    <scope>NUCLEOTIDE SEQUENCE</scope>
    <source>
        <strain evidence="3">MPI-CAGE-AT-0021</strain>
    </source>
</reference>
<organism evidence="3 4">
    <name type="scientific">Dactylonectria estremocensis</name>
    <dbReference type="NCBI Taxonomy" id="1079267"/>
    <lineage>
        <taxon>Eukaryota</taxon>
        <taxon>Fungi</taxon>
        <taxon>Dikarya</taxon>
        <taxon>Ascomycota</taxon>
        <taxon>Pezizomycotina</taxon>
        <taxon>Sordariomycetes</taxon>
        <taxon>Hypocreomycetidae</taxon>
        <taxon>Hypocreales</taxon>
        <taxon>Nectriaceae</taxon>
        <taxon>Dactylonectria</taxon>
    </lineage>
</organism>
<feature type="region of interest" description="Disordered" evidence="1">
    <location>
        <begin position="58"/>
        <end position="82"/>
    </location>
</feature>
<evidence type="ECO:0000256" key="1">
    <source>
        <dbReference type="SAM" id="MobiDB-lite"/>
    </source>
</evidence>
<feature type="transmembrane region" description="Helical" evidence="2">
    <location>
        <begin position="127"/>
        <end position="146"/>
    </location>
</feature>
<keyword evidence="2" id="KW-1133">Transmembrane helix</keyword>
<dbReference type="PANTHER" id="PTHR28297:SF1">
    <property type="entry name" value="FUNGAL PROTEIN"/>
    <property type="match status" value="1"/>
</dbReference>
<evidence type="ECO:0000313" key="3">
    <source>
        <dbReference type="EMBL" id="KAH7141328.1"/>
    </source>
</evidence>
<dbReference type="AlphaFoldDB" id="A0A9P9EPB4"/>
<accession>A0A9P9EPB4</accession>
<dbReference type="Proteomes" id="UP000717696">
    <property type="component" value="Unassembled WGS sequence"/>
</dbReference>
<dbReference type="OrthoDB" id="15595at2759"/>
<dbReference type="EMBL" id="JAGMUU010000012">
    <property type="protein sequence ID" value="KAH7141328.1"/>
    <property type="molecule type" value="Genomic_DNA"/>
</dbReference>
<sequence>MSTERFEVSVSLDVHVRLGTNFGLNLGINEINRGTNLEVSLGINFGVNSGPSPGLNLNSNPSLSLNPSQNSGWREGKASTKRSRPRTRQIFYIFILSGIGGMIVSGGINFGLAYVENPIFLFQLPNTLAGDGAVTIIIQCIITWFVEKGLVALDLSRRGIQPIGFIPMPTHPWLRWLFFLPQLGYDKAAEAEALYEPQGKTPASGFAGAIVSVMQEATRGFLAAVASFFLLWPASVGILIVFGEDVGGDFTYSDRWIPQIFKGILGGVLGLLTTPLMAGFWLIKAGWEGDRNPYLEG</sequence>
<dbReference type="InterPro" id="IPR018852">
    <property type="entry name" value="DUF2456"/>
</dbReference>
<evidence type="ECO:0000313" key="4">
    <source>
        <dbReference type="Proteomes" id="UP000717696"/>
    </source>
</evidence>
<feature type="transmembrane region" description="Helical" evidence="2">
    <location>
        <begin position="221"/>
        <end position="243"/>
    </location>
</feature>
<keyword evidence="4" id="KW-1185">Reference proteome</keyword>
<keyword evidence="2" id="KW-0812">Transmembrane</keyword>
<proteinExistence type="predicted"/>